<evidence type="ECO:0000313" key="3">
    <source>
        <dbReference type="EMBL" id="KAK2704145.1"/>
    </source>
</evidence>
<dbReference type="AlphaFoldDB" id="A0AA88L1G8"/>
<proteinExistence type="predicted"/>
<gene>
    <name evidence="3" type="ORF">QYM36_017587</name>
</gene>
<evidence type="ECO:0000259" key="2">
    <source>
        <dbReference type="PROSITE" id="PS50195"/>
    </source>
</evidence>
<organism evidence="3 4">
    <name type="scientific">Artemia franciscana</name>
    <name type="common">Brine shrimp</name>
    <name type="synonym">Artemia sanfranciscana</name>
    <dbReference type="NCBI Taxonomy" id="6661"/>
    <lineage>
        <taxon>Eukaryota</taxon>
        <taxon>Metazoa</taxon>
        <taxon>Ecdysozoa</taxon>
        <taxon>Arthropoda</taxon>
        <taxon>Crustacea</taxon>
        <taxon>Branchiopoda</taxon>
        <taxon>Anostraca</taxon>
        <taxon>Artemiidae</taxon>
        <taxon>Artemia</taxon>
    </lineage>
</organism>
<comment type="caution">
    <text evidence="3">The sequence shown here is derived from an EMBL/GenBank/DDBJ whole genome shotgun (WGS) entry which is preliminary data.</text>
</comment>
<keyword evidence="1" id="KW-0812">Transmembrane</keyword>
<protein>
    <recommendedName>
        <fullName evidence="2">PX domain-containing protein</fullName>
    </recommendedName>
</protein>
<reference evidence="3" key="1">
    <citation type="submission" date="2023-07" db="EMBL/GenBank/DDBJ databases">
        <title>Chromosome-level genome assembly of Artemia franciscana.</title>
        <authorList>
            <person name="Jo E."/>
        </authorList>
    </citation>
    <scope>NUCLEOTIDE SEQUENCE</scope>
    <source>
        <tissue evidence="3">Whole body</tissue>
    </source>
</reference>
<feature type="transmembrane region" description="Helical" evidence="1">
    <location>
        <begin position="310"/>
        <end position="332"/>
    </location>
</feature>
<accession>A0AA88L1G8</accession>
<dbReference type="Gene3D" id="3.30.1520.10">
    <property type="entry name" value="Phox-like domain"/>
    <property type="match status" value="1"/>
</dbReference>
<dbReference type="PANTHER" id="PTHR22775">
    <property type="entry name" value="SORTING NEXIN"/>
    <property type="match status" value="1"/>
</dbReference>
<dbReference type="EMBL" id="JAVRJZ010000032">
    <property type="protein sequence ID" value="KAK2704145.1"/>
    <property type="molecule type" value="Genomic_DNA"/>
</dbReference>
<dbReference type="GO" id="GO:0035091">
    <property type="term" value="F:phosphatidylinositol binding"/>
    <property type="evidence" value="ECO:0007669"/>
    <property type="project" value="InterPro"/>
</dbReference>
<keyword evidence="4" id="KW-1185">Reference proteome</keyword>
<dbReference type="Gene3D" id="3.60.10.10">
    <property type="entry name" value="Endonuclease/exonuclease/phosphatase"/>
    <property type="match status" value="1"/>
</dbReference>
<name>A0AA88L1G8_ARTSF</name>
<dbReference type="InterPro" id="IPR001683">
    <property type="entry name" value="PX_dom"/>
</dbReference>
<evidence type="ECO:0000313" key="4">
    <source>
        <dbReference type="Proteomes" id="UP001187531"/>
    </source>
</evidence>
<dbReference type="PROSITE" id="PS50195">
    <property type="entry name" value="PX"/>
    <property type="match status" value="1"/>
</dbReference>
<keyword evidence="1" id="KW-1133">Transmembrane helix</keyword>
<keyword evidence="1" id="KW-0472">Membrane</keyword>
<evidence type="ECO:0000256" key="1">
    <source>
        <dbReference type="SAM" id="Phobius"/>
    </source>
</evidence>
<dbReference type="InterPro" id="IPR036691">
    <property type="entry name" value="Endo/exonu/phosph_ase_sf"/>
</dbReference>
<dbReference type="SUPFAM" id="SSF64268">
    <property type="entry name" value="PX domain"/>
    <property type="match status" value="1"/>
</dbReference>
<dbReference type="InterPro" id="IPR036871">
    <property type="entry name" value="PX_dom_sf"/>
</dbReference>
<dbReference type="PANTHER" id="PTHR22775:SF44">
    <property type="entry name" value="SORTING NEXIN-14"/>
    <property type="match status" value="1"/>
</dbReference>
<dbReference type="GO" id="GO:0097352">
    <property type="term" value="P:autophagosome maturation"/>
    <property type="evidence" value="ECO:0007669"/>
    <property type="project" value="TreeGrafter"/>
</dbReference>
<dbReference type="Proteomes" id="UP001187531">
    <property type="component" value="Unassembled WGS sequence"/>
</dbReference>
<dbReference type="GO" id="GO:0005770">
    <property type="term" value="C:late endosome"/>
    <property type="evidence" value="ECO:0007669"/>
    <property type="project" value="TreeGrafter"/>
</dbReference>
<dbReference type="Pfam" id="PF00787">
    <property type="entry name" value="PX"/>
    <property type="match status" value="1"/>
</dbReference>
<sequence>MIIFATDFNAKLSNDRDYCPEELSPHGLGDRNENGAVLIEVASTNNLLIGGTQLRHKNIHMCAWTSPDGKTRNQIDQFLIKRKWRSNLQALKTLREADLAQTKVSPAEPEVRRKFFLSLHNRFEALRNLGEGEGDVHTIWSDTSSTFNDVVKDNIQSPRRHILQDEPNEVIPAIDKLIQMFLSDSGDIFEEINLDGEDINTFSDNGFSPLNVQPNRDLSSWRVSIPRIIRRSSESRRNYFVYVIDVQRVDLKYEDALDNFRWTVEREYSEFYNLEDQLTKFHGILHDVRLPPKKIFGFRNHEFLESKRPVSFFLLFLLFFSPLFYYLPVFVLSF</sequence>
<feature type="domain" description="PX" evidence="2">
    <location>
        <begin position="220"/>
        <end position="334"/>
    </location>
</feature>